<dbReference type="OrthoDB" id="4577859at2"/>
<evidence type="ECO:0000313" key="3">
    <source>
        <dbReference type="Proteomes" id="UP000198960"/>
    </source>
</evidence>
<dbReference type="SUPFAM" id="SSF53335">
    <property type="entry name" value="S-adenosyl-L-methionine-dependent methyltransferases"/>
    <property type="match status" value="1"/>
</dbReference>
<gene>
    <name evidence="2" type="ORF">SAMN05660991_01531</name>
</gene>
<organism evidence="2 3">
    <name type="scientific">Trujillonella endophytica</name>
    <dbReference type="NCBI Taxonomy" id="673521"/>
    <lineage>
        <taxon>Bacteria</taxon>
        <taxon>Bacillati</taxon>
        <taxon>Actinomycetota</taxon>
        <taxon>Actinomycetes</taxon>
        <taxon>Geodermatophilales</taxon>
        <taxon>Geodermatophilaceae</taxon>
        <taxon>Trujillonella</taxon>
    </lineage>
</organism>
<dbReference type="InterPro" id="IPR041698">
    <property type="entry name" value="Methyltransf_25"/>
</dbReference>
<dbReference type="Pfam" id="PF13649">
    <property type="entry name" value="Methyltransf_25"/>
    <property type="match status" value="1"/>
</dbReference>
<protein>
    <submittedName>
        <fullName evidence="2">Methyltransferase domain-containing protein</fullName>
    </submittedName>
</protein>
<dbReference type="Proteomes" id="UP000198960">
    <property type="component" value="Unassembled WGS sequence"/>
</dbReference>
<name>A0A1H8S9K7_9ACTN</name>
<dbReference type="InterPro" id="IPR029063">
    <property type="entry name" value="SAM-dependent_MTases_sf"/>
</dbReference>
<feature type="domain" description="Methyltransferase" evidence="1">
    <location>
        <begin position="52"/>
        <end position="145"/>
    </location>
</feature>
<sequence length="263" mass="30292">MPSVEDNRDRWANYDWSDKGDEWSGGFGSTEALWSWLLQPRVSPFLPSAHTLEIAPGFGRATQFLVPASEKLTVVDLVPACIAACQERFAEHDHIDYHVNDGRSLDMIEDGSIDFVFSWDSLIHAEDDVVESYVTQLGRKLRPGGAGVLHHSNVDEYRDPESGELTIGNEHWRAPTMSAAKFRRYARAAGLRCVVQELIPWGGPDFSDCLSVFRREVRRPLRRRIERRLRDDTTVVRNSRFFEQVQQRRATEIRELTEIYRRC</sequence>
<dbReference type="EMBL" id="FOEE01000004">
    <property type="protein sequence ID" value="SEO75312.1"/>
    <property type="molecule type" value="Genomic_DNA"/>
</dbReference>
<dbReference type="STRING" id="673521.SAMN05660991_01531"/>
<dbReference type="AlphaFoldDB" id="A0A1H8S9K7"/>
<accession>A0A1H8S9K7</accession>
<dbReference type="RefSeq" id="WP_091941811.1">
    <property type="nucleotide sequence ID" value="NZ_FOEE01000004.1"/>
</dbReference>
<keyword evidence="2" id="KW-0489">Methyltransferase</keyword>
<dbReference type="CDD" id="cd02440">
    <property type="entry name" value="AdoMet_MTases"/>
    <property type="match status" value="1"/>
</dbReference>
<dbReference type="GO" id="GO:0032259">
    <property type="term" value="P:methylation"/>
    <property type="evidence" value="ECO:0007669"/>
    <property type="project" value="UniProtKB-KW"/>
</dbReference>
<reference evidence="3" key="1">
    <citation type="submission" date="2016-10" db="EMBL/GenBank/DDBJ databases">
        <authorList>
            <person name="Varghese N."/>
            <person name="Submissions S."/>
        </authorList>
    </citation>
    <scope>NUCLEOTIDE SEQUENCE [LARGE SCALE GENOMIC DNA]</scope>
    <source>
        <strain evidence="3">DSM 45413</strain>
    </source>
</reference>
<dbReference type="Gene3D" id="3.40.50.150">
    <property type="entry name" value="Vaccinia Virus protein VP39"/>
    <property type="match status" value="1"/>
</dbReference>
<dbReference type="GO" id="GO:0008168">
    <property type="term" value="F:methyltransferase activity"/>
    <property type="evidence" value="ECO:0007669"/>
    <property type="project" value="UniProtKB-KW"/>
</dbReference>
<proteinExistence type="predicted"/>
<keyword evidence="2" id="KW-0808">Transferase</keyword>
<keyword evidence="3" id="KW-1185">Reference proteome</keyword>
<evidence type="ECO:0000313" key="2">
    <source>
        <dbReference type="EMBL" id="SEO75312.1"/>
    </source>
</evidence>
<evidence type="ECO:0000259" key="1">
    <source>
        <dbReference type="Pfam" id="PF13649"/>
    </source>
</evidence>